<reference evidence="2" key="1">
    <citation type="journal article" date="2021" name="Genome Biol. Evol.">
        <title>A High-Quality Reference Genome for a Parasitic Bivalve with Doubly Uniparental Inheritance (Bivalvia: Unionida).</title>
        <authorList>
            <person name="Smith C.H."/>
        </authorList>
    </citation>
    <scope>NUCLEOTIDE SEQUENCE</scope>
    <source>
        <strain evidence="2">CHS0354</strain>
    </source>
</reference>
<evidence type="ECO:0000313" key="3">
    <source>
        <dbReference type="Proteomes" id="UP001195483"/>
    </source>
</evidence>
<proteinExistence type="predicted"/>
<keyword evidence="3" id="KW-1185">Reference proteome</keyword>
<organism evidence="2 3">
    <name type="scientific">Potamilus streckersoni</name>
    <dbReference type="NCBI Taxonomy" id="2493646"/>
    <lineage>
        <taxon>Eukaryota</taxon>
        <taxon>Metazoa</taxon>
        <taxon>Spiralia</taxon>
        <taxon>Lophotrochozoa</taxon>
        <taxon>Mollusca</taxon>
        <taxon>Bivalvia</taxon>
        <taxon>Autobranchia</taxon>
        <taxon>Heteroconchia</taxon>
        <taxon>Palaeoheterodonta</taxon>
        <taxon>Unionida</taxon>
        <taxon>Unionoidea</taxon>
        <taxon>Unionidae</taxon>
        <taxon>Ambleminae</taxon>
        <taxon>Lampsilini</taxon>
        <taxon>Potamilus</taxon>
    </lineage>
</organism>
<reference evidence="2" key="3">
    <citation type="submission" date="2023-05" db="EMBL/GenBank/DDBJ databases">
        <authorList>
            <person name="Smith C.H."/>
        </authorList>
    </citation>
    <scope>NUCLEOTIDE SEQUENCE</scope>
    <source>
        <strain evidence="2">CHS0354</strain>
        <tissue evidence="2">Mantle</tissue>
    </source>
</reference>
<gene>
    <name evidence="2" type="ORF">CHS0354_037841</name>
</gene>
<sequence length="128" mass="14026">MEAFQRTGVKQKPEDSADRFDENTNKTVIRQLAEKIDGTSWSISNAIQGDQGSNVGILMVGPVRNLNEESGLYTHCLVNAVKIALLADTGANVCIISKRRYEALGHRKPKVNAVDSQRIIASSNKIET</sequence>
<evidence type="ECO:0000313" key="2">
    <source>
        <dbReference type="EMBL" id="KAK3592708.1"/>
    </source>
</evidence>
<comment type="caution">
    <text evidence="2">The sequence shown here is derived from an EMBL/GenBank/DDBJ whole genome shotgun (WGS) entry which is preliminary data.</text>
</comment>
<dbReference type="AlphaFoldDB" id="A0AAE0VW02"/>
<dbReference type="EMBL" id="JAEAOA010002212">
    <property type="protein sequence ID" value="KAK3592708.1"/>
    <property type="molecule type" value="Genomic_DNA"/>
</dbReference>
<feature type="region of interest" description="Disordered" evidence="1">
    <location>
        <begin position="1"/>
        <end position="23"/>
    </location>
</feature>
<reference evidence="2" key="2">
    <citation type="journal article" date="2021" name="Genome Biol. Evol.">
        <title>Developing a high-quality reference genome for a parasitic bivalve with doubly uniparental inheritance (Bivalvia: Unionida).</title>
        <authorList>
            <person name="Smith C.H."/>
        </authorList>
    </citation>
    <scope>NUCLEOTIDE SEQUENCE</scope>
    <source>
        <strain evidence="2">CHS0354</strain>
        <tissue evidence="2">Mantle</tissue>
    </source>
</reference>
<protein>
    <submittedName>
        <fullName evidence="2">Uncharacterized protein</fullName>
    </submittedName>
</protein>
<feature type="compositionally biased region" description="Basic and acidic residues" evidence="1">
    <location>
        <begin position="11"/>
        <end position="23"/>
    </location>
</feature>
<dbReference type="Proteomes" id="UP001195483">
    <property type="component" value="Unassembled WGS sequence"/>
</dbReference>
<name>A0AAE0VW02_9BIVA</name>
<evidence type="ECO:0000256" key="1">
    <source>
        <dbReference type="SAM" id="MobiDB-lite"/>
    </source>
</evidence>
<accession>A0AAE0VW02</accession>